<reference evidence="2" key="1">
    <citation type="submission" date="2022-11" db="EMBL/GenBank/DDBJ databases">
        <authorList>
            <person name="Petersen C."/>
        </authorList>
    </citation>
    <scope>NUCLEOTIDE SEQUENCE</scope>
    <source>
        <strain evidence="2">IBT 19713</strain>
    </source>
</reference>
<sequence length="90" mass="9929">MAKSIHVWLVEESVFEYDSGPGPLTGRVSVDAPNTQRRDVNSGTRKDHDYRQRFAAKPAILRVAPVTCLSDDPGERASKVAIENTKYAGK</sequence>
<dbReference type="EMBL" id="JAPQKS010000003">
    <property type="protein sequence ID" value="KAJ5240044.1"/>
    <property type="molecule type" value="Genomic_DNA"/>
</dbReference>
<feature type="compositionally biased region" description="Basic and acidic residues" evidence="1">
    <location>
        <begin position="36"/>
        <end position="46"/>
    </location>
</feature>
<reference evidence="2" key="2">
    <citation type="journal article" date="2023" name="IMA Fungus">
        <title>Comparative genomic study of the Penicillium genus elucidates a diverse pangenome and 15 lateral gene transfer events.</title>
        <authorList>
            <person name="Petersen C."/>
            <person name="Sorensen T."/>
            <person name="Nielsen M.R."/>
            <person name="Sondergaard T.E."/>
            <person name="Sorensen J.L."/>
            <person name="Fitzpatrick D.A."/>
            <person name="Frisvad J.C."/>
            <person name="Nielsen K.L."/>
        </authorList>
    </citation>
    <scope>NUCLEOTIDE SEQUENCE</scope>
    <source>
        <strain evidence="2">IBT 19713</strain>
    </source>
</reference>
<evidence type="ECO:0000313" key="3">
    <source>
        <dbReference type="Proteomes" id="UP001150941"/>
    </source>
</evidence>
<protein>
    <submittedName>
        <fullName evidence="2">Uncharacterized protein</fullName>
    </submittedName>
</protein>
<dbReference type="AlphaFoldDB" id="A0A9W9P8Z9"/>
<feature type="region of interest" description="Disordered" evidence="1">
    <location>
        <begin position="20"/>
        <end position="46"/>
    </location>
</feature>
<accession>A0A9W9P8Z9</accession>
<proteinExistence type="predicted"/>
<dbReference type="Proteomes" id="UP001150941">
    <property type="component" value="Unassembled WGS sequence"/>
</dbReference>
<dbReference type="GeneID" id="83201263"/>
<name>A0A9W9P8Z9_9EURO</name>
<evidence type="ECO:0000256" key="1">
    <source>
        <dbReference type="SAM" id="MobiDB-lite"/>
    </source>
</evidence>
<comment type="caution">
    <text evidence="2">The sequence shown here is derived from an EMBL/GenBank/DDBJ whole genome shotgun (WGS) entry which is preliminary data.</text>
</comment>
<organism evidence="2 3">
    <name type="scientific">Penicillium chermesinum</name>
    <dbReference type="NCBI Taxonomy" id="63820"/>
    <lineage>
        <taxon>Eukaryota</taxon>
        <taxon>Fungi</taxon>
        <taxon>Dikarya</taxon>
        <taxon>Ascomycota</taxon>
        <taxon>Pezizomycotina</taxon>
        <taxon>Eurotiomycetes</taxon>
        <taxon>Eurotiomycetidae</taxon>
        <taxon>Eurotiales</taxon>
        <taxon>Aspergillaceae</taxon>
        <taxon>Penicillium</taxon>
    </lineage>
</organism>
<keyword evidence="3" id="KW-1185">Reference proteome</keyword>
<dbReference type="RefSeq" id="XP_058332963.1">
    <property type="nucleotide sequence ID" value="XM_058473960.1"/>
</dbReference>
<evidence type="ECO:0000313" key="2">
    <source>
        <dbReference type="EMBL" id="KAJ5240044.1"/>
    </source>
</evidence>
<gene>
    <name evidence="2" type="ORF">N7468_004663</name>
</gene>